<name>A0A370X579_9GAMM</name>
<dbReference type="AlphaFoldDB" id="A0A370X579"/>
<dbReference type="EMBL" id="QRBE01000002">
    <property type="protein sequence ID" value="RDS83526.1"/>
    <property type="molecule type" value="Genomic_DNA"/>
</dbReference>
<dbReference type="Proteomes" id="UP000254258">
    <property type="component" value="Unassembled WGS sequence"/>
</dbReference>
<organism evidence="1 2">
    <name type="scientific">Dyella monticola</name>
    <dbReference type="NCBI Taxonomy" id="1927958"/>
    <lineage>
        <taxon>Bacteria</taxon>
        <taxon>Pseudomonadati</taxon>
        <taxon>Pseudomonadota</taxon>
        <taxon>Gammaproteobacteria</taxon>
        <taxon>Lysobacterales</taxon>
        <taxon>Rhodanobacteraceae</taxon>
        <taxon>Dyella</taxon>
    </lineage>
</organism>
<protein>
    <submittedName>
        <fullName evidence="1">Uncharacterized protein</fullName>
    </submittedName>
</protein>
<accession>A0A370X579</accession>
<sequence>MTPVIFPIELEHNAPSNVIPLRPARHKAQGPNARPCRSSDAQVHLIDVNAIEQEPTDERLARRVERVLCALLYHAVLEPSGRRSSKFFSIEKRVAQLVSRDQLAAIARAAIRLDLTADLTRLAAVAIMFELKAQSRWLNRMLRLFSAHHRQIKADTRAIAQLLTSDLDALKVRPIDTFAGIL</sequence>
<reference evidence="1 2" key="1">
    <citation type="submission" date="2018-07" db="EMBL/GenBank/DDBJ databases">
        <title>Dyella monticola sp. nov. and Dyella psychrodurans sp. nov. isolated from monsoon evergreen broad-leaved forest soil of Dinghu Mountain, China.</title>
        <authorList>
            <person name="Gao Z."/>
            <person name="Qiu L."/>
        </authorList>
    </citation>
    <scope>NUCLEOTIDE SEQUENCE [LARGE SCALE GENOMIC DNA]</scope>
    <source>
        <strain evidence="1 2">4G-K06</strain>
    </source>
</reference>
<gene>
    <name evidence="1" type="ORF">DWU98_04065</name>
</gene>
<proteinExistence type="predicted"/>
<evidence type="ECO:0000313" key="1">
    <source>
        <dbReference type="EMBL" id="RDS83526.1"/>
    </source>
</evidence>
<keyword evidence="2" id="KW-1185">Reference proteome</keyword>
<evidence type="ECO:0000313" key="2">
    <source>
        <dbReference type="Proteomes" id="UP000254258"/>
    </source>
</evidence>
<comment type="caution">
    <text evidence="1">The sequence shown here is derived from an EMBL/GenBank/DDBJ whole genome shotgun (WGS) entry which is preliminary data.</text>
</comment>